<dbReference type="PANTHER" id="PTHR12277">
    <property type="entry name" value="ALPHA/BETA HYDROLASE DOMAIN-CONTAINING PROTEIN"/>
    <property type="match status" value="1"/>
</dbReference>
<name>A0ABQ8F5U4_9FUNG</name>
<protein>
    <recommendedName>
        <fullName evidence="2">AB hydrolase-1 domain-containing protein</fullName>
    </recommendedName>
</protein>
<dbReference type="Proteomes" id="UP001648503">
    <property type="component" value="Unassembled WGS sequence"/>
</dbReference>
<keyword evidence="1" id="KW-0812">Transmembrane</keyword>
<keyword evidence="1" id="KW-1133">Transmembrane helix</keyword>
<dbReference type="PANTHER" id="PTHR12277:SF81">
    <property type="entry name" value="PROTEIN ABHD13"/>
    <property type="match status" value="1"/>
</dbReference>
<evidence type="ECO:0000256" key="1">
    <source>
        <dbReference type="SAM" id="Phobius"/>
    </source>
</evidence>
<dbReference type="EMBL" id="JAFCIX010000390">
    <property type="protein sequence ID" value="KAH6592132.1"/>
    <property type="molecule type" value="Genomic_DNA"/>
</dbReference>
<dbReference type="InterPro" id="IPR029058">
    <property type="entry name" value="AB_hydrolase_fold"/>
</dbReference>
<comment type="caution">
    <text evidence="3">The sequence shown here is derived from an EMBL/GenBank/DDBJ whole genome shotgun (WGS) entry which is preliminary data.</text>
</comment>
<evidence type="ECO:0000259" key="2">
    <source>
        <dbReference type="Pfam" id="PF00561"/>
    </source>
</evidence>
<sequence>MTLLSNLVWMAKAAVYTAAMSAVGILGAIYYYQTSLIYMAGFPAGSREHVASPDEFQMSNYENISIRTQDGVMITGYLIKRHLGSARTAEAASAFAQPSEATDPLSNYTLLYLHANAGNMGHRLPIARLLMERLNCNVFMLSYRGYGHSQGTPNEKGIKIDAQAALDYIRSHDKLKNTKVILYGQSIGGAVAINLAAQNNDKISALIIENTFLSLRKLIPHVMKFLRPFTFLCHQIWDSESAIGKVVDVPVLFLSGKRDELIPQQHMIQLHARIIRERTKANGRVDNMEFEEFKDGGHNDTCIQEGYFEVIEKFFVKHFKK</sequence>
<dbReference type="Pfam" id="PF00561">
    <property type="entry name" value="Abhydrolase_1"/>
    <property type="match status" value="1"/>
</dbReference>
<reference evidence="3 4" key="1">
    <citation type="submission" date="2021-02" db="EMBL/GenBank/DDBJ databases">
        <title>Variation within the Batrachochytrium salamandrivorans European outbreak.</title>
        <authorList>
            <person name="Kelly M."/>
            <person name="Pasmans F."/>
            <person name="Shea T.P."/>
            <person name="Munoz J.F."/>
            <person name="Carranza S."/>
            <person name="Cuomo C.A."/>
            <person name="Martel A."/>
        </authorList>
    </citation>
    <scope>NUCLEOTIDE SEQUENCE [LARGE SCALE GENOMIC DNA]</scope>
    <source>
        <strain evidence="3 4">AMFP18/2</strain>
    </source>
</reference>
<dbReference type="SUPFAM" id="SSF53474">
    <property type="entry name" value="alpha/beta-Hydrolases"/>
    <property type="match status" value="1"/>
</dbReference>
<organism evidence="3 4">
    <name type="scientific">Batrachochytrium salamandrivorans</name>
    <dbReference type="NCBI Taxonomy" id="1357716"/>
    <lineage>
        <taxon>Eukaryota</taxon>
        <taxon>Fungi</taxon>
        <taxon>Fungi incertae sedis</taxon>
        <taxon>Chytridiomycota</taxon>
        <taxon>Chytridiomycota incertae sedis</taxon>
        <taxon>Chytridiomycetes</taxon>
        <taxon>Rhizophydiales</taxon>
        <taxon>Rhizophydiales incertae sedis</taxon>
        <taxon>Batrachochytrium</taxon>
    </lineage>
</organism>
<accession>A0ABQ8F5U4</accession>
<evidence type="ECO:0000313" key="4">
    <source>
        <dbReference type="Proteomes" id="UP001648503"/>
    </source>
</evidence>
<keyword evidence="4" id="KW-1185">Reference proteome</keyword>
<proteinExistence type="predicted"/>
<evidence type="ECO:0000313" key="3">
    <source>
        <dbReference type="EMBL" id="KAH6592132.1"/>
    </source>
</evidence>
<feature type="transmembrane region" description="Helical" evidence="1">
    <location>
        <begin position="13"/>
        <end position="32"/>
    </location>
</feature>
<keyword evidence="1" id="KW-0472">Membrane</keyword>
<feature type="domain" description="AB hydrolase-1" evidence="2">
    <location>
        <begin position="109"/>
        <end position="216"/>
    </location>
</feature>
<dbReference type="InterPro" id="IPR000073">
    <property type="entry name" value="AB_hydrolase_1"/>
</dbReference>
<dbReference type="Gene3D" id="3.40.50.1820">
    <property type="entry name" value="alpha/beta hydrolase"/>
    <property type="match status" value="1"/>
</dbReference>
<gene>
    <name evidence="3" type="ORF">BASA50_008277</name>
</gene>